<evidence type="ECO:0000313" key="2">
    <source>
        <dbReference type="EMBL" id="MFC3039418.1"/>
    </source>
</evidence>
<accession>A0ABV7CT11</accession>
<gene>
    <name evidence="2" type="ORF">ACFOGI_04080</name>
</gene>
<dbReference type="RefSeq" id="WP_390268820.1">
    <property type="nucleotide sequence ID" value="NZ_JBHRSA010000012.1"/>
</dbReference>
<comment type="caution">
    <text evidence="2">The sequence shown here is derived from an EMBL/GenBank/DDBJ whole genome shotgun (WGS) entry which is preliminary data.</text>
</comment>
<feature type="region of interest" description="Disordered" evidence="1">
    <location>
        <begin position="1"/>
        <end position="52"/>
    </location>
</feature>
<dbReference type="Proteomes" id="UP001595279">
    <property type="component" value="Unassembled WGS sequence"/>
</dbReference>
<sequence length="52" mass="6288">MDTKKEKPQKNSFFRLPQEDRIDFELEDKQKQEKDTAAEKVLNKLNDKYTNN</sequence>
<evidence type="ECO:0000313" key="3">
    <source>
        <dbReference type="Proteomes" id="UP001595279"/>
    </source>
</evidence>
<organism evidence="2 3">
    <name type="scientific">Virgibacillus xinjiangensis</name>
    <dbReference type="NCBI Taxonomy" id="393090"/>
    <lineage>
        <taxon>Bacteria</taxon>
        <taxon>Bacillati</taxon>
        <taxon>Bacillota</taxon>
        <taxon>Bacilli</taxon>
        <taxon>Bacillales</taxon>
        <taxon>Bacillaceae</taxon>
        <taxon>Virgibacillus</taxon>
    </lineage>
</organism>
<evidence type="ECO:0000256" key="1">
    <source>
        <dbReference type="SAM" id="MobiDB-lite"/>
    </source>
</evidence>
<dbReference type="EMBL" id="JBHRSA010000012">
    <property type="protein sequence ID" value="MFC3039418.1"/>
    <property type="molecule type" value="Genomic_DNA"/>
</dbReference>
<evidence type="ECO:0008006" key="4">
    <source>
        <dbReference type="Google" id="ProtNLM"/>
    </source>
</evidence>
<reference evidence="3" key="1">
    <citation type="journal article" date="2019" name="Int. J. Syst. Evol. Microbiol.">
        <title>The Global Catalogue of Microorganisms (GCM) 10K type strain sequencing project: providing services to taxonomists for standard genome sequencing and annotation.</title>
        <authorList>
            <consortium name="The Broad Institute Genomics Platform"/>
            <consortium name="The Broad Institute Genome Sequencing Center for Infectious Disease"/>
            <person name="Wu L."/>
            <person name="Ma J."/>
        </authorList>
    </citation>
    <scope>NUCLEOTIDE SEQUENCE [LARGE SCALE GENOMIC DNA]</scope>
    <source>
        <strain evidence="3">KCTC 13128</strain>
    </source>
</reference>
<proteinExistence type="predicted"/>
<name>A0ABV7CT11_9BACI</name>
<protein>
    <recommendedName>
        <fullName evidence="4">YfhD-like protein</fullName>
    </recommendedName>
</protein>
<feature type="compositionally biased region" description="Basic and acidic residues" evidence="1">
    <location>
        <begin position="17"/>
        <end position="52"/>
    </location>
</feature>
<keyword evidence="3" id="KW-1185">Reference proteome</keyword>